<dbReference type="EMBL" id="AP027732">
    <property type="protein sequence ID" value="BDZ52076.1"/>
    <property type="molecule type" value="Genomic_DNA"/>
</dbReference>
<proteinExistence type="predicted"/>
<evidence type="ECO:0000313" key="1">
    <source>
        <dbReference type="EMBL" id="BDZ52076.1"/>
    </source>
</evidence>
<name>A0ABM8GUF0_9MICO</name>
<evidence type="ECO:0000313" key="2">
    <source>
        <dbReference type="Proteomes" id="UP001321486"/>
    </source>
</evidence>
<organism evidence="1 2">
    <name type="scientific">Frondihabitans sucicola</name>
    <dbReference type="NCBI Taxonomy" id="1268041"/>
    <lineage>
        <taxon>Bacteria</taxon>
        <taxon>Bacillati</taxon>
        <taxon>Actinomycetota</taxon>
        <taxon>Actinomycetes</taxon>
        <taxon>Micrococcales</taxon>
        <taxon>Microbacteriaceae</taxon>
        <taxon>Frondihabitans</taxon>
    </lineage>
</organism>
<reference evidence="2" key="1">
    <citation type="journal article" date="2019" name="Int. J. Syst. Evol. Microbiol.">
        <title>The Global Catalogue of Microorganisms (GCM) 10K type strain sequencing project: providing services to taxonomists for standard genome sequencing and annotation.</title>
        <authorList>
            <consortium name="The Broad Institute Genomics Platform"/>
            <consortium name="The Broad Institute Genome Sequencing Center for Infectious Disease"/>
            <person name="Wu L."/>
            <person name="Ma J."/>
        </authorList>
    </citation>
    <scope>NUCLEOTIDE SEQUENCE [LARGE SCALE GENOMIC DNA]</scope>
    <source>
        <strain evidence="2">NBRC 108728</strain>
    </source>
</reference>
<accession>A0ABM8GUF0</accession>
<sequence>MTAAEERQRLRPHERLLPRSEVEWRRDVVVDDRRREADVDSPMAVEIALVPSKVTLAAYGMTRPVSFSMVSTAQARPCASSPPRPRAVFSIALSDAYEVPDAVGQEGIGISRSRGKLMTEMLLWSREMWMRMLTSLLPTPELAS</sequence>
<protein>
    <submittedName>
        <fullName evidence="1">Uncharacterized protein</fullName>
    </submittedName>
</protein>
<dbReference type="Proteomes" id="UP001321486">
    <property type="component" value="Chromosome"/>
</dbReference>
<keyword evidence="2" id="KW-1185">Reference proteome</keyword>
<gene>
    <name evidence="1" type="ORF">GCM10025867_43170</name>
</gene>